<feature type="transmembrane region" description="Helical" evidence="5">
    <location>
        <begin position="168"/>
        <end position="190"/>
    </location>
</feature>
<feature type="transmembrane region" description="Helical" evidence="5">
    <location>
        <begin position="81"/>
        <end position="103"/>
    </location>
</feature>
<feature type="transmembrane region" description="Helical" evidence="5">
    <location>
        <begin position="277"/>
        <end position="298"/>
    </location>
</feature>
<accession>A0A0W0FRF8</accession>
<keyword evidence="4 5" id="KW-0472">Membrane</keyword>
<comment type="caution">
    <text evidence="6">The sequence shown here is derived from an EMBL/GenBank/DDBJ whole genome shotgun (WGS) entry which is preliminary data.</text>
</comment>
<dbReference type="PANTHER" id="PTHR11785">
    <property type="entry name" value="AMINO ACID TRANSPORTER"/>
    <property type="match status" value="1"/>
</dbReference>
<evidence type="ECO:0000256" key="3">
    <source>
        <dbReference type="ARBA" id="ARBA00022989"/>
    </source>
</evidence>
<feature type="transmembrane region" description="Helical" evidence="5">
    <location>
        <begin position="407"/>
        <end position="426"/>
    </location>
</feature>
<dbReference type="Pfam" id="PF13520">
    <property type="entry name" value="AA_permease_2"/>
    <property type="match status" value="1"/>
</dbReference>
<dbReference type="AlphaFoldDB" id="A0A0W0FRF8"/>
<name>A0A0W0FRF8_MONRR</name>
<evidence type="ECO:0000313" key="6">
    <source>
        <dbReference type="EMBL" id="KTB38837.1"/>
    </source>
</evidence>
<feature type="transmembrane region" description="Helical" evidence="5">
    <location>
        <begin position="476"/>
        <end position="503"/>
    </location>
</feature>
<protein>
    <submittedName>
        <fullName evidence="6">Putative high affinity methionine permease</fullName>
    </submittedName>
</protein>
<evidence type="ECO:0000256" key="4">
    <source>
        <dbReference type="ARBA" id="ARBA00023136"/>
    </source>
</evidence>
<feature type="transmembrane region" description="Helical" evidence="5">
    <location>
        <begin position="196"/>
        <end position="216"/>
    </location>
</feature>
<comment type="subcellular location">
    <subcellularLocation>
        <location evidence="1">Membrane</location>
        <topology evidence="1">Multi-pass membrane protein</topology>
    </subcellularLocation>
</comment>
<feature type="transmembrane region" description="Helical" evidence="5">
    <location>
        <begin position="134"/>
        <end position="156"/>
    </location>
</feature>
<dbReference type="Gene3D" id="1.20.1740.10">
    <property type="entry name" value="Amino acid/polyamine transporter I"/>
    <property type="match status" value="1"/>
</dbReference>
<evidence type="ECO:0000256" key="1">
    <source>
        <dbReference type="ARBA" id="ARBA00004141"/>
    </source>
</evidence>
<dbReference type="InterPro" id="IPR002293">
    <property type="entry name" value="AA/rel_permease1"/>
</dbReference>
<dbReference type="PANTHER" id="PTHR11785:SF353">
    <property type="entry name" value="METHIONINE TRANSPORTER (EUROFUNG)"/>
    <property type="match status" value="1"/>
</dbReference>
<evidence type="ECO:0000256" key="5">
    <source>
        <dbReference type="SAM" id="Phobius"/>
    </source>
</evidence>
<dbReference type="PIRSF" id="PIRSF006060">
    <property type="entry name" value="AA_transporter"/>
    <property type="match status" value="1"/>
</dbReference>
<sequence length="560" mass="60628">MSESRQIIAYDLEDKKVLGETTTEDGNSTHDGLILGAPTEQVSPLGYHVDWLAVIFLNVSKMIGTGVFTTPGSILKGVGSVGLSLIYWVIGFLFAASFLSVYLEYLSYYPRRSGAEVACFQAYPRPRFFLPTTFAVQTVLLSFSSSNAIVLAKYLLTAAGAELTDWNVRGVAIGAYTVVILICGASTRWALRLSNFIGIVKVLLLVFVAITGLVVLGGNTPVENPGANFKDAFAGTSSSANGLANALVKVNFAYGGFENAFSVANEIKSPVKTIKRFAPVSLGLVFVLYFLANIAYFASVPKAEIVTSKELTASLFFAAVFRTPKAIIALNVMIAVSAFGMLLATAIGASRIVRECGRQGVLPFPRVWASTRPFNTPLAPLLLKYVLTIIIIIGPPQGDAFNFIVDLQSYPANVFNFLLVIGLFLVRRRRLAAGCGRPEFRAWNLILLFALAVSVYLLVLPWVPPEGGIYAGDVSFFYATYCIVGIGFLALSGLAYLLWIVVLPRLGGYHVRQVVDVLDDGAQTLRVVKVPNSEIAHWDATHDEHGAVIEGRHQNSSLEK</sequence>
<dbReference type="InterPro" id="IPR050598">
    <property type="entry name" value="AminoAcid_Transporter"/>
</dbReference>
<proteinExistence type="predicted"/>
<feature type="transmembrane region" description="Helical" evidence="5">
    <location>
        <begin position="326"/>
        <end position="353"/>
    </location>
</feature>
<keyword evidence="3 5" id="KW-1133">Transmembrane helix</keyword>
<organism evidence="6 7">
    <name type="scientific">Moniliophthora roreri</name>
    <name type="common">Frosty pod rot fungus</name>
    <name type="synonym">Monilia roreri</name>
    <dbReference type="NCBI Taxonomy" id="221103"/>
    <lineage>
        <taxon>Eukaryota</taxon>
        <taxon>Fungi</taxon>
        <taxon>Dikarya</taxon>
        <taxon>Basidiomycota</taxon>
        <taxon>Agaricomycotina</taxon>
        <taxon>Agaricomycetes</taxon>
        <taxon>Agaricomycetidae</taxon>
        <taxon>Agaricales</taxon>
        <taxon>Marasmiineae</taxon>
        <taxon>Marasmiaceae</taxon>
        <taxon>Moniliophthora</taxon>
    </lineage>
</organism>
<feature type="transmembrane region" description="Helical" evidence="5">
    <location>
        <begin position="446"/>
        <end position="464"/>
    </location>
</feature>
<feature type="transmembrane region" description="Helical" evidence="5">
    <location>
        <begin position="374"/>
        <end position="395"/>
    </location>
</feature>
<reference evidence="6 7" key="1">
    <citation type="submission" date="2015-12" db="EMBL/GenBank/DDBJ databases">
        <title>Draft genome sequence of Moniliophthora roreri, the causal agent of frosty pod rot of cacao.</title>
        <authorList>
            <person name="Aime M.C."/>
            <person name="Diaz-Valderrama J.R."/>
            <person name="Kijpornyongpan T."/>
            <person name="Phillips-Mora W."/>
        </authorList>
    </citation>
    <scope>NUCLEOTIDE SEQUENCE [LARGE SCALE GENOMIC DNA]</scope>
    <source>
        <strain evidence="6 7">MCA 2952</strain>
    </source>
</reference>
<dbReference type="eggNOG" id="KOG1287">
    <property type="taxonomic scope" value="Eukaryota"/>
</dbReference>
<evidence type="ECO:0000313" key="7">
    <source>
        <dbReference type="Proteomes" id="UP000054988"/>
    </source>
</evidence>
<dbReference type="GO" id="GO:0016020">
    <property type="term" value="C:membrane"/>
    <property type="evidence" value="ECO:0007669"/>
    <property type="project" value="UniProtKB-SubCell"/>
</dbReference>
<keyword evidence="2 5" id="KW-0812">Transmembrane</keyword>
<gene>
    <name evidence="6" type="ORF">WG66_8608</name>
</gene>
<evidence type="ECO:0000256" key="2">
    <source>
        <dbReference type="ARBA" id="ARBA00022692"/>
    </source>
</evidence>
<dbReference type="GO" id="GO:0015179">
    <property type="term" value="F:L-amino acid transmembrane transporter activity"/>
    <property type="evidence" value="ECO:0007669"/>
    <property type="project" value="TreeGrafter"/>
</dbReference>
<dbReference type="Proteomes" id="UP000054988">
    <property type="component" value="Unassembled WGS sequence"/>
</dbReference>
<dbReference type="EMBL" id="LATX01001727">
    <property type="protein sequence ID" value="KTB38837.1"/>
    <property type="molecule type" value="Genomic_DNA"/>
</dbReference>